<dbReference type="OrthoDB" id="10680834at2759"/>
<feature type="coiled-coil region" evidence="1">
    <location>
        <begin position="28"/>
        <end position="55"/>
    </location>
</feature>
<sequence length="212" mass="22231">MAAWATPKKAPKPQMRAIIAEEREVAGDDELREALAASRREADQLAARIVDAETAEPAGGPAADASLALALALQDEEERGAAARESARIAAAIRAARRHEKVRVGRVPEGLDAPWSTSPPEDTDVDDVAAALAAEGVSTRGVLGGDIVGRRADGSLVSKHDILLDGRLKASLLSARVAGAGDLSDQRVPARAYHDLVAFQHRQESRGDRGGS</sequence>
<evidence type="ECO:0000313" key="2">
    <source>
        <dbReference type="EMBL" id="CAH0372577.1"/>
    </source>
</evidence>
<protein>
    <submittedName>
        <fullName evidence="2">Uncharacterized protein</fullName>
    </submittedName>
</protein>
<evidence type="ECO:0000313" key="3">
    <source>
        <dbReference type="Proteomes" id="UP000789595"/>
    </source>
</evidence>
<name>A0A8J2WXM5_9STRA</name>
<dbReference type="Proteomes" id="UP000789595">
    <property type="component" value="Unassembled WGS sequence"/>
</dbReference>
<reference evidence="2" key="1">
    <citation type="submission" date="2021-11" db="EMBL/GenBank/DDBJ databases">
        <authorList>
            <consortium name="Genoscope - CEA"/>
            <person name="William W."/>
        </authorList>
    </citation>
    <scope>NUCLEOTIDE SEQUENCE</scope>
</reference>
<dbReference type="AlphaFoldDB" id="A0A8J2WXM5"/>
<comment type="caution">
    <text evidence="2">The sequence shown here is derived from an EMBL/GenBank/DDBJ whole genome shotgun (WGS) entry which is preliminary data.</text>
</comment>
<keyword evidence="1" id="KW-0175">Coiled coil</keyword>
<gene>
    <name evidence="2" type="ORF">PECAL_3P25860</name>
</gene>
<proteinExistence type="predicted"/>
<organism evidence="2 3">
    <name type="scientific">Pelagomonas calceolata</name>
    <dbReference type="NCBI Taxonomy" id="35677"/>
    <lineage>
        <taxon>Eukaryota</taxon>
        <taxon>Sar</taxon>
        <taxon>Stramenopiles</taxon>
        <taxon>Ochrophyta</taxon>
        <taxon>Pelagophyceae</taxon>
        <taxon>Pelagomonadales</taxon>
        <taxon>Pelagomonadaceae</taxon>
        <taxon>Pelagomonas</taxon>
    </lineage>
</organism>
<accession>A0A8J2WXM5</accession>
<dbReference type="EMBL" id="CAKKNE010000003">
    <property type="protein sequence ID" value="CAH0372577.1"/>
    <property type="molecule type" value="Genomic_DNA"/>
</dbReference>
<evidence type="ECO:0000256" key="1">
    <source>
        <dbReference type="SAM" id="Coils"/>
    </source>
</evidence>
<keyword evidence="3" id="KW-1185">Reference proteome</keyword>